<proteinExistence type="predicted"/>
<sequence>MRSLTRLFLMVLLGGCELVNAQQVYQVGVASESLEPGEESFSVALSGYAGPWAGRFAFTWLPKGLKSSNPAISRSIPKVGKGSVQTAVVGKVTYKLDSKGNITAGKSGKSLPALPGITGFVVKNNDMYAAAGSDTLYRLHLPNPERGWMRAAYHNGQIPRVVPKEIFVSQDKLYAITKTDSLFEAAVIHGKEPEQLFARALALKSEQSQVLLMCLDLCGFDGSFINEIKKDIAKKHRLPEEAILINASHTHFAPGTQKWLTWAPHNRYPDEAYMNKVVRPAMLKAADRALASSAPSYVKVGRGTTAIGRNRSNGELATPYDNAVDVLTAERTDGSEKTVMVLSGCHPVAGTAGIKHFTVSSNYPGFMRNALEEAGKIKTTALFMQGCAGDINPIDEPEITGAKLAADALKVMDSNMKPLSGPVTFHMDSVLAETTPWSKEKLVEFRETNSKLGAQMEPERNVAWADLMLSHLEQNTMPKSMPVYIQTINIGEWKLIGLSREVVTEYGLAIKKLWPEKLVSVAGYCNDVSSYLPVERHIKTRVYEGEGSCFWYGLPSVFPLDILDRVVNRISTKNY</sequence>
<keyword evidence="3" id="KW-1185">Reference proteome</keyword>
<reference evidence="2 3" key="1">
    <citation type="submission" date="2021-04" db="EMBL/GenBank/DDBJ databases">
        <authorList>
            <person name="Rodrigo-Torres L."/>
            <person name="Arahal R. D."/>
            <person name="Lucena T."/>
        </authorList>
    </citation>
    <scope>NUCLEOTIDE SEQUENCE [LARGE SCALE GENOMIC DNA]</scope>
    <source>
        <strain evidence="2 3">CECT 9623</strain>
    </source>
</reference>
<name>A0ABM8UVH4_9BACT</name>
<feature type="signal peptide" evidence="1">
    <location>
        <begin position="1"/>
        <end position="21"/>
    </location>
</feature>
<dbReference type="EMBL" id="CAJRAU010000006">
    <property type="protein sequence ID" value="CAG5072702.1"/>
    <property type="molecule type" value="Genomic_DNA"/>
</dbReference>
<evidence type="ECO:0000313" key="3">
    <source>
        <dbReference type="Proteomes" id="UP000679725"/>
    </source>
</evidence>
<comment type="caution">
    <text evidence="2">The sequence shown here is derived from an EMBL/GenBank/DDBJ whole genome shotgun (WGS) entry which is preliminary data.</text>
</comment>
<dbReference type="Proteomes" id="UP000679725">
    <property type="component" value="Unassembled WGS sequence"/>
</dbReference>
<evidence type="ECO:0000256" key="1">
    <source>
        <dbReference type="SAM" id="SignalP"/>
    </source>
</evidence>
<evidence type="ECO:0000313" key="2">
    <source>
        <dbReference type="EMBL" id="CAG5072702.1"/>
    </source>
</evidence>
<accession>A0ABM8UVH4</accession>
<feature type="chain" id="PRO_5045353841" description="Neutral/alkaline non-lysosomal ceramidase N-terminal domain-containing protein" evidence="1">
    <location>
        <begin position="22"/>
        <end position="575"/>
    </location>
</feature>
<protein>
    <recommendedName>
        <fullName evidence="4">Neutral/alkaline non-lysosomal ceramidase N-terminal domain-containing protein</fullName>
    </recommendedName>
</protein>
<organism evidence="2 3">
    <name type="scientific">Dyadobacter linearis</name>
    <dbReference type="NCBI Taxonomy" id="2823330"/>
    <lineage>
        <taxon>Bacteria</taxon>
        <taxon>Pseudomonadati</taxon>
        <taxon>Bacteroidota</taxon>
        <taxon>Cytophagia</taxon>
        <taxon>Cytophagales</taxon>
        <taxon>Spirosomataceae</taxon>
        <taxon>Dyadobacter</taxon>
    </lineage>
</organism>
<gene>
    <name evidence="2" type="ORF">DYBT9623_04263</name>
</gene>
<evidence type="ECO:0008006" key="4">
    <source>
        <dbReference type="Google" id="ProtNLM"/>
    </source>
</evidence>
<keyword evidence="1" id="KW-0732">Signal</keyword>